<feature type="coiled-coil region" evidence="1">
    <location>
        <begin position="76"/>
        <end position="106"/>
    </location>
</feature>
<sequence length="108" mass="12211">MHHSEIIKALRLLGSTVDILGCDGIAFNQFALLMDWIFALARPHSKSSAYIEDLGDVNVDVIHDLIRQHEECLNTKLALETELAEVAKEIEDLDVKEATIREAEERVR</sequence>
<name>A0AAD4W9B3_PRUDU</name>
<gene>
    <name evidence="2" type="ORF">L3X38_017548</name>
</gene>
<dbReference type="EMBL" id="JAJFAZ020000003">
    <property type="protein sequence ID" value="KAI5338277.1"/>
    <property type="molecule type" value="Genomic_DNA"/>
</dbReference>
<dbReference type="Proteomes" id="UP001054821">
    <property type="component" value="Chromosome 3"/>
</dbReference>
<keyword evidence="3" id="KW-1185">Reference proteome</keyword>
<proteinExistence type="predicted"/>
<accession>A0AAD4W9B3</accession>
<evidence type="ECO:0000313" key="3">
    <source>
        <dbReference type="Proteomes" id="UP001054821"/>
    </source>
</evidence>
<keyword evidence="1" id="KW-0175">Coiled coil</keyword>
<evidence type="ECO:0000313" key="2">
    <source>
        <dbReference type="EMBL" id="KAI5338277.1"/>
    </source>
</evidence>
<protein>
    <submittedName>
        <fullName evidence="2">Uncharacterized protein</fullName>
    </submittedName>
</protein>
<dbReference type="AlphaFoldDB" id="A0AAD4W9B3"/>
<evidence type="ECO:0000256" key="1">
    <source>
        <dbReference type="SAM" id="Coils"/>
    </source>
</evidence>
<reference evidence="2 3" key="1">
    <citation type="journal article" date="2022" name="G3 (Bethesda)">
        <title>Whole-genome sequence and methylome profiling of the almond [Prunus dulcis (Mill.) D.A. Webb] cultivar 'Nonpareil'.</title>
        <authorList>
            <person name="D'Amico-Willman K.M."/>
            <person name="Ouma W.Z."/>
            <person name="Meulia T."/>
            <person name="Sideli G.M."/>
            <person name="Gradziel T.M."/>
            <person name="Fresnedo-Ramirez J."/>
        </authorList>
    </citation>
    <scope>NUCLEOTIDE SEQUENCE [LARGE SCALE GENOMIC DNA]</scope>
    <source>
        <strain evidence="2">Clone GOH B32 T37-40</strain>
    </source>
</reference>
<comment type="caution">
    <text evidence="2">The sequence shown here is derived from an EMBL/GenBank/DDBJ whole genome shotgun (WGS) entry which is preliminary data.</text>
</comment>
<organism evidence="2 3">
    <name type="scientific">Prunus dulcis</name>
    <name type="common">Almond</name>
    <name type="synonym">Amygdalus dulcis</name>
    <dbReference type="NCBI Taxonomy" id="3755"/>
    <lineage>
        <taxon>Eukaryota</taxon>
        <taxon>Viridiplantae</taxon>
        <taxon>Streptophyta</taxon>
        <taxon>Embryophyta</taxon>
        <taxon>Tracheophyta</taxon>
        <taxon>Spermatophyta</taxon>
        <taxon>Magnoliopsida</taxon>
        <taxon>eudicotyledons</taxon>
        <taxon>Gunneridae</taxon>
        <taxon>Pentapetalae</taxon>
        <taxon>rosids</taxon>
        <taxon>fabids</taxon>
        <taxon>Rosales</taxon>
        <taxon>Rosaceae</taxon>
        <taxon>Amygdaloideae</taxon>
        <taxon>Amygdaleae</taxon>
        <taxon>Prunus</taxon>
    </lineage>
</organism>